<dbReference type="NCBIfam" id="TIGR00172">
    <property type="entry name" value="maf"/>
    <property type="match status" value="1"/>
</dbReference>
<accession>A0A7R6PRZ4</accession>
<evidence type="ECO:0000313" key="11">
    <source>
        <dbReference type="Proteomes" id="UP000595332"/>
    </source>
</evidence>
<evidence type="ECO:0000256" key="8">
    <source>
        <dbReference type="ARBA" id="ARBA00068163"/>
    </source>
</evidence>
<dbReference type="EMBL" id="AP014546">
    <property type="protein sequence ID" value="BBB29300.1"/>
    <property type="molecule type" value="Genomic_DNA"/>
</dbReference>
<evidence type="ECO:0000256" key="6">
    <source>
        <dbReference type="ARBA" id="ARBA00053369"/>
    </source>
</evidence>
<dbReference type="RefSeq" id="WP_201349911.1">
    <property type="nucleotide sequence ID" value="NZ_AP014546.1"/>
</dbReference>
<reference evidence="10 11" key="1">
    <citation type="journal article" date="2008" name="Int. J. Syst. Evol. Microbiol.">
        <title>Neptunomonas japonica sp. nov., an Osedax japonicus symbiont-like bacterium isolated from sediment adjacent to sperm whale carcasses off Kagoshima, Japan.</title>
        <authorList>
            <person name="Miyazaki M."/>
            <person name="Nogi Y."/>
            <person name="Fujiwara Y."/>
            <person name="Kawato M."/>
            <person name="Kubokawa K."/>
            <person name="Horikoshi K."/>
        </authorList>
    </citation>
    <scope>NUCLEOTIDE SEQUENCE [LARGE SCALE GENOMIC DNA]</scope>
    <source>
        <strain evidence="10 11">JAMM 1380</strain>
    </source>
</reference>
<proteinExistence type="inferred from homology"/>
<dbReference type="InterPro" id="IPR029001">
    <property type="entry name" value="ITPase-like_fam"/>
</dbReference>
<dbReference type="PANTHER" id="PTHR43213:SF10">
    <property type="entry name" value="7-METHYL-GTP PYROPHOSPHATASE"/>
    <property type="match status" value="1"/>
</dbReference>
<dbReference type="EC" id="3.6.1.-" evidence="9"/>
<organism evidence="10 11">
    <name type="scientific">Neptunomonas japonica JAMM 1380</name>
    <dbReference type="NCBI Taxonomy" id="1441457"/>
    <lineage>
        <taxon>Bacteria</taxon>
        <taxon>Pseudomonadati</taxon>
        <taxon>Pseudomonadota</taxon>
        <taxon>Gammaproteobacteria</taxon>
        <taxon>Oceanospirillales</taxon>
        <taxon>Oceanospirillaceae</taxon>
        <taxon>Neptunomonas</taxon>
    </lineage>
</organism>
<sequence length="192" mass="21056">MQPLVLASSSPYRRILLDKLQLPYSCHSPDIDESPYTDESATQLVMRLAAEKARAVAVQHPGSVIIGSDQVAVLNNLILGKPGTKENARKQLQQASGQRVTFLTGLCTLDTLNNHAQTEVIPFYVHFRELTAQMIENYIDKESPLDCAGSFKSEGLGIALFEKLEGEDPNALVGLPLIRLISMLNNININAI</sequence>
<evidence type="ECO:0000313" key="10">
    <source>
        <dbReference type="EMBL" id="BBB29300.1"/>
    </source>
</evidence>
<gene>
    <name evidence="10" type="ORF">NEJAP_1348</name>
</gene>
<evidence type="ECO:0000256" key="7">
    <source>
        <dbReference type="ARBA" id="ARBA00060749"/>
    </source>
</evidence>
<comment type="similarity">
    <text evidence="7 9">Belongs to the Maf family. YceF subfamily.</text>
</comment>
<comment type="subcellular location">
    <subcellularLocation>
        <location evidence="1 9">Cytoplasm</location>
    </subcellularLocation>
</comment>
<dbReference type="Proteomes" id="UP000595332">
    <property type="component" value="Chromosome"/>
</dbReference>
<dbReference type="GO" id="GO:0005737">
    <property type="term" value="C:cytoplasm"/>
    <property type="evidence" value="ECO:0007669"/>
    <property type="project" value="UniProtKB-SubCell"/>
</dbReference>
<dbReference type="SUPFAM" id="SSF52972">
    <property type="entry name" value="ITPase-like"/>
    <property type="match status" value="1"/>
</dbReference>
<name>A0A7R6PRZ4_9GAMM</name>
<comment type="cofactor">
    <cofactor evidence="9">
        <name>a divalent metal cation</name>
        <dbReference type="ChEBI" id="CHEBI:60240"/>
    </cofactor>
</comment>
<keyword evidence="11" id="KW-1185">Reference proteome</keyword>
<dbReference type="PANTHER" id="PTHR43213">
    <property type="entry name" value="BIFUNCTIONAL DTTP/UTP PYROPHOSPHATASE/METHYLTRANSFERASE PROTEIN-RELATED"/>
    <property type="match status" value="1"/>
</dbReference>
<evidence type="ECO:0000256" key="9">
    <source>
        <dbReference type="HAMAP-Rule" id="MF_00528"/>
    </source>
</evidence>
<feature type="site" description="Important for substrate specificity" evidence="9">
    <location>
        <position position="154"/>
    </location>
</feature>
<dbReference type="FunFam" id="3.90.950.10:FF:000005">
    <property type="entry name" value="7-methyl-GTP pyrophosphatase"/>
    <property type="match status" value="1"/>
</dbReference>
<dbReference type="InterPro" id="IPR003697">
    <property type="entry name" value="Maf-like"/>
</dbReference>
<dbReference type="HAMAP" id="MF_00528">
    <property type="entry name" value="Maf"/>
    <property type="match status" value="1"/>
</dbReference>
<dbReference type="GO" id="GO:0009117">
    <property type="term" value="P:nucleotide metabolic process"/>
    <property type="evidence" value="ECO:0007669"/>
    <property type="project" value="UniProtKB-KW"/>
</dbReference>
<feature type="site" description="Important for substrate specificity" evidence="9">
    <location>
        <position position="70"/>
    </location>
</feature>
<dbReference type="AlphaFoldDB" id="A0A7R6PRZ4"/>
<evidence type="ECO:0000256" key="4">
    <source>
        <dbReference type="ARBA" id="ARBA00023080"/>
    </source>
</evidence>
<keyword evidence="2 9" id="KW-0963">Cytoplasm</keyword>
<feature type="active site" description="Proton acceptor" evidence="9">
    <location>
        <position position="69"/>
    </location>
</feature>
<comment type="caution">
    <text evidence="9">Lacks conserved residue(s) required for the propagation of feature annotation.</text>
</comment>
<evidence type="ECO:0000256" key="1">
    <source>
        <dbReference type="ARBA" id="ARBA00004496"/>
    </source>
</evidence>
<evidence type="ECO:0000256" key="2">
    <source>
        <dbReference type="ARBA" id="ARBA00022490"/>
    </source>
</evidence>
<protein>
    <recommendedName>
        <fullName evidence="8 9">7-methyl-GTP pyrophosphatase</fullName>
        <shortName evidence="9">m(7)GTP pyrophosphatase</shortName>
        <ecNumber evidence="9">3.6.1.-</ecNumber>
    </recommendedName>
</protein>
<dbReference type="Pfam" id="PF02545">
    <property type="entry name" value="Maf"/>
    <property type="match status" value="1"/>
</dbReference>
<dbReference type="CDD" id="cd00555">
    <property type="entry name" value="Maf"/>
    <property type="match status" value="1"/>
</dbReference>
<evidence type="ECO:0000256" key="3">
    <source>
        <dbReference type="ARBA" id="ARBA00022801"/>
    </source>
</evidence>
<evidence type="ECO:0000256" key="5">
    <source>
        <dbReference type="ARBA" id="ARBA00050213"/>
    </source>
</evidence>
<keyword evidence="4 9" id="KW-0546">Nucleotide metabolism</keyword>
<keyword evidence="3 9" id="KW-0378">Hydrolase</keyword>
<comment type="catalytic activity">
    <reaction evidence="5 9">
        <text>N(7)-methyl-GTP + H2O = N(7)-methyl-GMP + diphosphate + H(+)</text>
        <dbReference type="Rhea" id="RHEA:58744"/>
        <dbReference type="ChEBI" id="CHEBI:15377"/>
        <dbReference type="ChEBI" id="CHEBI:15378"/>
        <dbReference type="ChEBI" id="CHEBI:33019"/>
        <dbReference type="ChEBI" id="CHEBI:58285"/>
        <dbReference type="ChEBI" id="CHEBI:87133"/>
    </reaction>
</comment>
<comment type="function">
    <text evidence="6 9">Nucleoside triphosphate pyrophosphatase that hydrolyzes 7-methyl-GTP (m(7)GTP). May have a dual role in cell division arrest and in preventing the incorporation of modified nucleotides into cellular nucleic acids.</text>
</comment>
<dbReference type="PIRSF" id="PIRSF006305">
    <property type="entry name" value="Maf"/>
    <property type="match status" value="1"/>
</dbReference>
<dbReference type="GO" id="GO:0047429">
    <property type="term" value="F:nucleoside triphosphate diphosphatase activity"/>
    <property type="evidence" value="ECO:0007669"/>
    <property type="project" value="InterPro"/>
</dbReference>
<feature type="site" description="Important for substrate specificity" evidence="9">
    <location>
        <position position="12"/>
    </location>
</feature>
<dbReference type="Gene3D" id="3.90.950.10">
    <property type="match status" value="1"/>
</dbReference>
<dbReference type="KEGG" id="njp:NEJAP_1348"/>